<evidence type="ECO:0000256" key="6">
    <source>
        <dbReference type="ARBA" id="ARBA00023136"/>
    </source>
</evidence>
<dbReference type="Pfam" id="PF00854">
    <property type="entry name" value="PTR2"/>
    <property type="match status" value="1"/>
</dbReference>
<comment type="caution">
    <text evidence="9">The sequence shown here is derived from an EMBL/GenBank/DDBJ whole genome shotgun (WGS) entry which is preliminary data.</text>
</comment>
<evidence type="ECO:0000256" key="5">
    <source>
        <dbReference type="ARBA" id="ARBA00022989"/>
    </source>
</evidence>
<dbReference type="FunFam" id="1.20.1250.20:FF:000085">
    <property type="entry name" value="MFS peptide transporter Ptr2"/>
    <property type="match status" value="1"/>
</dbReference>
<comment type="subcellular location">
    <subcellularLocation>
        <location evidence="1">Membrane</location>
        <topology evidence="1">Multi-pass membrane protein</topology>
    </subcellularLocation>
</comment>
<feature type="transmembrane region" description="Helical" evidence="8">
    <location>
        <begin position="242"/>
        <end position="264"/>
    </location>
</feature>
<reference evidence="9" key="1">
    <citation type="journal article" date="2020" name="Stud. Mycol.">
        <title>101 Dothideomycetes genomes: a test case for predicting lifestyles and emergence of pathogens.</title>
        <authorList>
            <person name="Haridas S."/>
            <person name="Albert R."/>
            <person name="Binder M."/>
            <person name="Bloem J."/>
            <person name="Labutti K."/>
            <person name="Salamov A."/>
            <person name="Andreopoulos B."/>
            <person name="Baker S."/>
            <person name="Barry K."/>
            <person name="Bills G."/>
            <person name="Bluhm B."/>
            <person name="Cannon C."/>
            <person name="Castanera R."/>
            <person name="Culley D."/>
            <person name="Daum C."/>
            <person name="Ezra D."/>
            <person name="Gonzalez J."/>
            <person name="Henrissat B."/>
            <person name="Kuo A."/>
            <person name="Liang C."/>
            <person name="Lipzen A."/>
            <person name="Lutzoni F."/>
            <person name="Magnuson J."/>
            <person name="Mondo S."/>
            <person name="Nolan M."/>
            <person name="Ohm R."/>
            <person name="Pangilinan J."/>
            <person name="Park H.-J."/>
            <person name="Ramirez L."/>
            <person name="Alfaro M."/>
            <person name="Sun H."/>
            <person name="Tritt A."/>
            <person name="Yoshinaga Y."/>
            <person name="Zwiers L.-H."/>
            <person name="Turgeon B."/>
            <person name="Goodwin S."/>
            <person name="Spatafora J."/>
            <person name="Crous P."/>
            <person name="Grigoriev I."/>
        </authorList>
    </citation>
    <scope>NUCLEOTIDE SEQUENCE</scope>
    <source>
        <strain evidence="9">CBS 101060</strain>
    </source>
</reference>
<feature type="transmembrane region" description="Helical" evidence="8">
    <location>
        <begin position="493"/>
        <end position="515"/>
    </location>
</feature>
<dbReference type="GO" id="GO:0071916">
    <property type="term" value="F:dipeptide transmembrane transporter activity"/>
    <property type="evidence" value="ECO:0007669"/>
    <property type="project" value="UniProtKB-ARBA"/>
</dbReference>
<dbReference type="InterPro" id="IPR000109">
    <property type="entry name" value="POT_fam"/>
</dbReference>
<keyword evidence="4 8" id="KW-0812">Transmembrane</keyword>
<keyword evidence="5 8" id="KW-1133">Transmembrane helix</keyword>
<evidence type="ECO:0000256" key="3">
    <source>
        <dbReference type="ARBA" id="ARBA00022448"/>
    </source>
</evidence>
<gene>
    <name evidence="9" type="ORF">M501DRAFT_926810</name>
</gene>
<name>A0A9P4VWN5_9PEZI</name>
<dbReference type="OrthoDB" id="8904098at2759"/>
<dbReference type="EMBL" id="MU006089">
    <property type="protein sequence ID" value="KAF2842894.1"/>
    <property type="molecule type" value="Genomic_DNA"/>
</dbReference>
<evidence type="ECO:0000256" key="4">
    <source>
        <dbReference type="ARBA" id="ARBA00022692"/>
    </source>
</evidence>
<dbReference type="AlphaFoldDB" id="A0A9P4VWN5"/>
<dbReference type="InterPro" id="IPR036259">
    <property type="entry name" value="MFS_trans_sf"/>
</dbReference>
<dbReference type="Proteomes" id="UP000799429">
    <property type="component" value="Unassembled WGS sequence"/>
</dbReference>
<evidence type="ECO:0000313" key="10">
    <source>
        <dbReference type="Proteomes" id="UP000799429"/>
    </source>
</evidence>
<feature type="transmembrane region" description="Helical" evidence="8">
    <location>
        <begin position="446"/>
        <end position="465"/>
    </location>
</feature>
<dbReference type="Gene3D" id="1.20.1250.20">
    <property type="entry name" value="MFS general substrate transporter like domains"/>
    <property type="match status" value="1"/>
</dbReference>
<feature type="region of interest" description="Disordered" evidence="7">
    <location>
        <begin position="596"/>
        <end position="623"/>
    </location>
</feature>
<evidence type="ECO:0000256" key="8">
    <source>
        <dbReference type="SAM" id="Phobius"/>
    </source>
</evidence>
<evidence type="ECO:0000256" key="1">
    <source>
        <dbReference type="ARBA" id="ARBA00004141"/>
    </source>
</evidence>
<protein>
    <submittedName>
        <fullName evidence="9">MFS peptide transporter</fullName>
    </submittedName>
</protein>
<dbReference type="PANTHER" id="PTHR11654">
    <property type="entry name" value="OLIGOPEPTIDE TRANSPORTER-RELATED"/>
    <property type="match status" value="1"/>
</dbReference>
<keyword evidence="3" id="KW-0813">Transport</keyword>
<proteinExistence type="inferred from homology"/>
<accession>A0A9P4VWN5</accession>
<feature type="transmembrane region" description="Helical" evidence="8">
    <location>
        <begin position="554"/>
        <end position="575"/>
    </location>
</feature>
<feature type="transmembrane region" description="Helical" evidence="8">
    <location>
        <begin position="184"/>
        <end position="203"/>
    </location>
</feature>
<evidence type="ECO:0000313" key="9">
    <source>
        <dbReference type="EMBL" id="KAF2842894.1"/>
    </source>
</evidence>
<feature type="transmembrane region" description="Helical" evidence="8">
    <location>
        <begin position="158"/>
        <end position="178"/>
    </location>
</feature>
<evidence type="ECO:0000256" key="2">
    <source>
        <dbReference type="ARBA" id="ARBA00005982"/>
    </source>
</evidence>
<evidence type="ECO:0000256" key="7">
    <source>
        <dbReference type="SAM" id="MobiDB-lite"/>
    </source>
</evidence>
<feature type="transmembrane region" description="Helical" evidence="8">
    <location>
        <begin position="527"/>
        <end position="548"/>
    </location>
</feature>
<sequence length="623" mass="68867">MPYDATLDASDIAAAQVRGVGLATPTLEKQIQFEQGDYVPSIAGTDDTIPTEEELIALRRVPGRIPWLAFTVAFVELCERFAYYGTTAVLVNFIQRNLPEGSTTGNDPNPDGRPGALGMGQRASTGLVTFNRFWAYFMPLVGGYLADAKWGRMMTIQVSIAVAMFGHIIMIISAIPSVIKHPNGALGCLSVGIVFFGAGVGGFKPNVSPLMVDQLKAGKMHVKTLRSGERVIEDPAATTQRVFMYFYLCINIGSVVGQVSMVYAERYVGFWLSFLLPTVMFGLCPLVLFIFNKRYVHREPTGSVLGKSMKLISYALKGKTSINPVTTVNNIKSPRFWEDVKPSNVQTKPKWMTFDDAWVDEVARGMKACTVFLFYPLFWLAYNQIDGNLVSQAATMELHGVPNDLLNNLNPIGIIIMIPLVDQFVYPALRKYKIRFTPIRRMTAGFFVACSAMIWATVIQSQIYAKGDCGHYMNTCEERGGRPGAPINVWAQAGAYILVGLAEIFASITGLEYAYTKAPANMKSLVFGFYHFTSAISAAIGQAFVSLSEDPLLVWNYGSVAIIAFFGGCGFWYCFRSWDIQEEKMNLLPESSYRGKNLNANPKTVDEETAPTYTEVPEKETRA</sequence>
<keyword evidence="6 8" id="KW-0472">Membrane</keyword>
<feature type="transmembrane region" description="Helical" evidence="8">
    <location>
        <begin position="270"/>
        <end position="291"/>
    </location>
</feature>
<organism evidence="9 10">
    <name type="scientific">Patellaria atrata CBS 101060</name>
    <dbReference type="NCBI Taxonomy" id="1346257"/>
    <lineage>
        <taxon>Eukaryota</taxon>
        <taxon>Fungi</taxon>
        <taxon>Dikarya</taxon>
        <taxon>Ascomycota</taxon>
        <taxon>Pezizomycotina</taxon>
        <taxon>Dothideomycetes</taxon>
        <taxon>Dothideomycetes incertae sedis</taxon>
        <taxon>Patellariales</taxon>
        <taxon>Patellariaceae</taxon>
        <taxon>Patellaria</taxon>
    </lineage>
</organism>
<dbReference type="GO" id="GO:0005886">
    <property type="term" value="C:plasma membrane"/>
    <property type="evidence" value="ECO:0007669"/>
    <property type="project" value="UniProtKB-ARBA"/>
</dbReference>
<keyword evidence="10" id="KW-1185">Reference proteome</keyword>
<comment type="similarity">
    <text evidence="2">Belongs to the major facilitator superfamily. Proton-dependent oligopeptide transporter (POT/PTR) (TC 2.A.17) family.</text>
</comment>
<dbReference type="SUPFAM" id="SSF103473">
    <property type="entry name" value="MFS general substrate transporter"/>
    <property type="match status" value="1"/>
</dbReference>